<dbReference type="EMBL" id="UYYB01016808">
    <property type="protein sequence ID" value="VDM70597.1"/>
    <property type="molecule type" value="Genomic_DNA"/>
</dbReference>
<evidence type="ECO:0000313" key="2">
    <source>
        <dbReference type="EMBL" id="VDM70597.1"/>
    </source>
</evidence>
<feature type="compositionally biased region" description="Basic and acidic residues" evidence="1">
    <location>
        <begin position="41"/>
        <end position="54"/>
    </location>
</feature>
<organism evidence="2 3">
    <name type="scientific">Strongylus vulgaris</name>
    <name type="common">Blood worm</name>
    <dbReference type="NCBI Taxonomy" id="40348"/>
    <lineage>
        <taxon>Eukaryota</taxon>
        <taxon>Metazoa</taxon>
        <taxon>Ecdysozoa</taxon>
        <taxon>Nematoda</taxon>
        <taxon>Chromadorea</taxon>
        <taxon>Rhabditida</taxon>
        <taxon>Rhabditina</taxon>
        <taxon>Rhabditomorpha</taxon>
        <taxon>Strongyloidea</taxon>
        <taxon>Strongylidae</taxon>
        <taxon>Strongylus</taxon>
    </lineage>
</organism>
<protein>
    <submittedName>
        <fullName evidence="2">Uncharacterized protein</fullName>
    </submittedName>
</protein>
<evidence type="ECO:0000256" key="1">
    <source>
        <dbReference type="SAM" id="MobiDB-lite"/>
    </source>
</evidence>
<proteinExistence type="predicted"/>
<feature type="compositionally biased region" description="Basic and acidic residues" evidence="1">
    <location>
        <begin position="82"/>
        <end position="92"/>
    </location>
</feature>
<evidence type="ECO:0000313" key="3">
    <source>
        <dbReference type="Proteomes" id="UP000270094"/>
    </source>
</evidence>
<sequence>MEKGTEEVYRSEEEENSEELEDNVFPDETANFEPTNVVKETSPKTEAVDNETKQGVKVTVSPKTEAVDNETNKVNVTASPKTNDESTTKRGENVERMYELEENVPLKTGHWHSNMFVIVSRKEHKAVAYVGTNGAL</sequence>
<feature type="compositionally biased region" description="Acidic residues" evidence="1">
    <location>
        <begin position="12"/>
        <end position="25"/>
    </location>
</feature>
<feature type="compositionally biased region" description="Polar residues" evidence="1">
    <location>
        <begin position="72"/>
        <end position="81"/>
    </location>
</feature>
<name>A0A3P7J285_STRVU</name>
<gene>
    <name evidence="2" type="ORF">SVUK_LOCUS5595</name>
</gene>
<accession>A0A3P7J285</accession>
<feature type="compositionally biased region" description="Basic and acidic residues" evidence="1">
    <location>
        <begin position="1"/>
        <end position="11"/>
    </location>
</feature>
<dbReference type="Proteomes" id="UP000270094">
    <property type="component" value="Unassembled WGS sequence"/>
</dbReference>
<reference evidence="2 3" key="1">
    <citation type="submission" date="2018-11" db="EMBL/GenBank/DDBJ databases">
        <authorList>
            <consortium name="Pathogen Informatics"/>
        </authorList>
    </citation>
    <scope>NUCLEOTIDE SEQUENCE [LARGE SCALE GENOMIC DNA]</scope>
</reference>
<dbReference type="AlphaFoldDB" id="A0A3P7J285"/>
<keyword evidence="3" id="KW-1185">Reference proteome</keyword>
<feature type="region of interest" description="Disordered" evidence="1">
    <location>
        <begin position="1"/>
        <end position="92"/>
    </location>
</feature>